<dbReference type="InterPro" id="IPR001810">
    <property type="entry name" value="F-box_dom"/>
</dbReference>
<dbReference type="NCBIfam" id="TIGR01640">
    <property type="entry name" value="F_box_assoc_1"/>
    <property type="match status" value="1"/>
</dbReference>
<sequence>MISDLPEELVEEILSRVSIISLGAVRSTCKRWNDLSKDRVLCKAEARQQFCGFMIKGSKVCSMRFDLHGIQNNDVEVVEPSITQIDKFNQVEMLQVFHCNGLLLLVMRSTMGINSRLAVWNPYLGKMWSIQPRNTYDCFDLYTLGYDNNRNHKILREEQLAVLSYNWEAFEMEIWVTTKIEPNAVLWSSFLTVIGSSVRISAGSFFIEQEKKLAVVFDKKGCIDNVIAYIIGETGYLRTVDLGVAIVPYRHLPVYSYAPRQTRWIQPRTNYELLDKYAFGYDHNRNHKILRIMDDYEIYDFKSDSWRVLDDIHYWEVMFPQHSVSLKGNTYLFGRGEDIDEELLVITKDEEFLICFDFTRERFGPRFPLPLNFLFSNIAALSSIREEHLAVLFKPLYSSEVEIRVTTKVEPNEVLWSNFLTFDSTYSKYKILAGSFFIDQEKKLAVLFDISILKDSLRNVAHIVGENGYLRKVDLGEADVSHGHTLVCSYAPSLVQINEGLVVELSPYHSLFHSILFVSLIIFFSFIYSVLY</sequence>
<keyword evidence="1" id="KW-0812">Transmembrane</keyword>
<dbReference type="PROSITE" id="PS50181">
    <property type="entry name" value="FBOX"/>
    <property type="match status" value="1"/>
</dbReference>
<dbReference type="InterPro" id="IPR050233">
    <property type="entry name" value="A_thaliana_F-box"/>
</dbReference>
<evidence type="ECO:0000313" key="3">
    <source>
        <dbReference type="EMBL" id="KAG7589232.1"/>
    </source>
</evidence>
<evidence type="ECO:0000313" key="4">
    <source>
        <dbReference type="Proteomes" id="UP000694251"/>
    </source>
</evidence>
<dbReference type="Pfam" id="PF07734">
    <property type="entry name" value="FBA_1"/>
    <property type="match status" value="2"/>
</dbReference>
<protein>
    <submittedName>
        <fullName evidence="3">F-box associated interaction domain</fullName>
    </submittedName>
</protein>
<dbReference type="Proteomes" id="UP000694251">
    <property type="component" value="Chromosome 7"/>
</dbReference>
<reference evidence="3 4" key="1">
    <citation type="submission" date="2020-12" db="EMBL/GenBank/DDBJ databases">
        <title>Concerted genomic and epigenomic changes stabilize Arabidopsis allopolyploids.</title>
        <authorList>
            <person name="Chen Z."/>
        </authorList>
    </citation>
    <scope>NUCLEOTIDE SEQUENCE [LARGE SCALE GENOMIC DNA]</scope>
    <source>
        <strain evidence="3">As9502</strain>
        <tissue evidence="3">Leaf</tissue>
    </source>
</reference>
<dbReference type="AlphaFoldDB" id="A0A8T2BUB9"/>
<name>A0A8T2BUB9_ARASU</name>
<dbReference type="SMART" id="SM00256">
    <property type="entry name" value="FBOX"/>
    <property type="match status" value="1"/>
</dbReference>
<comment type="caution">
    <text evidence="3">The sequence shown here is derived from an EMBL/GenBank/DDBJ whole genome shotgun (WGS) entry which is preliminary data.</text>
</comment>
<keyword evidence="1" id="KW-0472">Membrane</keyword>
<dbReference type="PANTHER" id="PTHR47993">
    <property type="entry name" value="OS09G0372900 PROTEIN-RELATED"/>
    <property type="match status" value="1"/>
</dbReference>
<keyword evidence="4" id="KW-1185">Reference proteome</keyword>
<gene>
    <name evidence="3" type="ORF">ISN44_As07g015360</name>
</gene>
<organism evidence="3 4">
    <name type="scientific">Arabidopsis suecica</name>
    <name type="common">Swedish thale-cress</name>
    <name type="synonym">Cardaminopsis suecica</name>
    <dbReference type="NCBI Taxonomy" id="45249"/>
    <lineage>
        <taxon>Eukaryota</taxon>
        <taxon>Viridiplantae</taxon>
        <taxon>Streptophyta</taxon>
        <taxon>Embryophyta</taxon>
        <taxon>Tracheophyta</taxon>
        <taxon>Spermatophyta</taxon>
        <taxon>Magnoliopsida</taxon>
        <taxon>eudicotyledons</taxon>
        <taxon>Gunneridae</taxon>
        <taxon>Pentapetalae</taxon>
        <taxon>rosids</taxon>
        <taxon>malvids</taxon>
        <taxon>Brassicales</taxon>
        <taxon>Brassicaceae</taxon>
        <taxon>Camelineae</taxon>
        <taxon>Arabidopsis</taxon>
    </lineage>
</organism>
<keyword evidence="1" id="KW-1133">Transmembrane helix</keyword>
<dbReference type="OrthoDB" id="10468021at2759"/>
<feature type="transmembrane region" description="Helical" evidence="1">
    <location>
        <begin position="511"/>
        <end position="531"/>
    </location>
</feature>
<proteinExistence type="predicted"/>
<dbReference type="PANTHER" id="PTHR47993:SF234">
    <property type="entry name" value="F-BOX DOMAIN-CONTAINING PROTEIN"/>
    <property type="match status" value="1"/>
</dbReference>
<evidence type="ECO:0000256" key="1">
    <source>
        <dbReference type="SAM" id="Phobius"/>
    </source>
</evidence>
<dbReference type="InterPro" id="IPR006527">
    <property type="entry name" value="F-box-assoc_dom_typ1"/>
</dbReference>
<dbReference type="EMBL" id="JAEFBJ010000007">
    <property type="protein sequence ID" value="KAG7589232.1"/>
    <property type="molecule type" value="Genomic_DNA"/>
</dbReference>
<accession>A0A8T2BUB9</accession>
<dbReference type="InterPro" id="IPR017451">
    <property type="entry name" value="F-box-assoc_interact_dom"/>
</dbReference>
<evidence type="ECO:0000259" key="2">
    <source>
        <dbReference type="PROSITE" id="PS50181"/>
    </source>
</evidence>
<dbReference type="Pfam" id="PF00646">
    <property type="entry name" value="F-box"/>
    <property type="match status" value="1"/>
</dbReference>
<feature type="domain" description="F-box" evidence="2">
    <location>
        <begin position="1"/>
        <end position="50"/>
    </location>
</feature>